<accession>X1SA85</accession>
<feature type="non-terminal residue" evidence="1">
    <location>
        <position position="1"/>
    </location>
</feature>
<name>X1SA85_9ZZZZ</name>
<protein>
    <submittedName>
        <fullName evidence="1">Uncharacterized protein</fullName>
    </submittedName>
</protein>
<sequence>NISDLPGVIDQVMDANKLSVSHDEQIAMVKHVLSGCLPGKLSYKDWKGKDSEKDKYLAEVKQVAESIGELSVG</sequence>
<proteinExistence type="predicted"/>
<organism evidence="1">
    <name type="scientific">marine sediment metagenome</name>
    <dbReference type="NCBI Taxonomy" id="412755"/>
    <lineage>
        <taxon>unclassified sequences</taxon>
        <taxon>metagenomes</taxon>
        <taxon>ecological metagenomes</taxon>
    </lineage>
</organism>
<dbReference type="EMBL" id="BARW01018968">
    <property type="protein sequence ID" value="GAI89937.1"/>
    <property type="molecule type" value="Genomic_DNA"/>
</dbReference>
<dbReference type="AlphaFoldDB" id="X1SA85"/>
<evidence type="ECO:0000313" key="1">
    <source>
        <dbReference type="EMBL" id="GAI89937.1"/>
    </source>
</evidence>
<gene>
    <name evidence="1" type="ORF">S12H4_32357</name>
</gene>
<comment type="caution">
    <text evidence="1">The sequence shown here is derived from an EMBL/GenBank/DDBJ whole genome shotgun (WGS) entry which is preliminary data.</text>
</comment>
<reference evidence="1" key="1">
    <citation type="journal article" date="2014" name="Front. Microbiol.">
        <title>High frequency of phylogenetically diverse reductive dehalogenase-homologous genes in deep subseafloor sedimentary metagenomes.</title>
        <authorList>
            <person name="Kawai M."/>
            <person name="Futagami T."/>
            <person name="Toyoda A."/>
            <person name="Takaki Y."/>
            <person name="Nishi S."/>
            <person name="Hori S."/>
            <person name="Arai W."/>
            <person name="Tsubouchi T."/>
            <person name="Morono Y."/>
            <person name="Uchiyama I."/>
            <person name="Ito T."/>
            <person name="Fujiyama A."/>
            <person name="Inagaki F."/>
            <person name="Takami H."/>
        </authorList>
    </citation>
    <scope>NUCLEOTIDE SEQUENCE</scope>
    <source>
        <strain evidence="1">Expedition CK06-06</strain>
    </source>
</reference>